<feature type="region of interest" description="Disordered" evidence="2">
    <location>
        <begin position="943"/>
        <end position="995"/>
    </location>
</feature>
<feature type="region of interest" description="Disordered" evidence="2">
    <location>
        <begin position="453"/>
        <end position="475"/>
    </location>
</feature>
<dbReference type="GO" id="GO:0033314">
    <property type="term" value="P:mitotic DNA replication checkpoint signaling"/>
    <property type="evidence" value="ECO:0007669"/>
    <property type="project" value="TreeGrafter"/>
</dbReference>
<reference evidence="5" key="1">
    <citation type="journal article" date="2012" name="Science">
        <title>The Paleozoic origin of enzymatic lignin decomposition reconstructed from 31 fungal genomes.</title>
        <authorList>
            <person name="Floudas D."/>
            <person name="Binder M."/>
            <person name="Riley R."/>
            <person name="Barry K."/>
            <person name="Blanchette R.A."/>
            <person name="Henrissat B."/>
            <person name="Martinez A.T."/>
            <person name="Otillar R."/>
            <person name="Spatafora J.W."/>
            <person name="Yadav J.S."/>
            <person name="Aerts A."/>
            <person name="Benoit I."/>
            <person name="Boyd A."/>
            <person name="Carlson A."/>
            <person name="Copeland A."/>
            <person name="Coutinho P.M."/>
            <person name="de Vries R.P."/>
            <person name="Ferreira P."/>
            <person name="Findley K."/>
            <person name="Foster B."/>
            <person name="Gaskell J."/>
            <person name="Glotzer D."/>
            <person name="Gorecki P."/>
            <person name="Heitman J."/>
            <person name="Hesse C."/>
            <person name="Hori C."/>
            <person name="Igarashi K."/>
            <person name="Jurgens J.A."/>
            <person name="Kallen N."/>
            <person name="Kersten P."/>
            <person name="Kohler A."/>
            <person name="Kuees U."/>
            <person name="Kumar T.K.A."/>
            <person name="Kuo A."/>
            <person name="LaButti K."/>
            <person name="Larrondo L.F."/>
            <person name="Lindquist E."/>
            <person name="Ling A."/>
            <person name="Lombard V."/>
            <person name="Lucas S."/>
            <person name="Lundell T."/>
            <person name="Martin R."/>
            <person name="McLaughlin D.J."/>
            <person name="Morgenstern I."/>
            <person name="Morin E."/>
            <person name="Murat C."/>
            <person name="Nagy L.G."/>
            <person name="Nolan M."/>
            <person name="Ohm R.A."/>
            <person name="Patyshakuliyeva A."/>
            <person name="Rokas A."/>
            <person name="Ruiz-Duenas F.J."/>
            <person name="Sabat G."/>
            <person name="Salamov A."/>
            <person name="Samejima M."/>
            <person name="Schmutz J."/>
            <person name="Slot J.C."/>
            <person name="St John F."/>
            <person name="Stenlid J."/>
            <person name="Sun H."/>
            <person name="Sun S."/>
            <person name="Syed K."/>
            <person name="Tsang A."/>
            <person name="Wiebenga A."/>
            <person name="Young D."/>
            <person name="Pisabarro A."/>
            <person name="Eastwood D.C."/>
            <person name="Martin F."/>
            <person name="Cullen D."/>
            <person name="Grigoriev I.V."/>
            <person name="Hibbett D.S."/>
        </authorList>
    </citation>
    <scope>NUCLEOTIDE SEQUENCE [LARGE SCALE GENOMIC DNA]</scope>
    <source>
        <strain evidence="5">RWD-64-598 SS2</strain>
    </source>
</reference>
<feature type="region of interest" description="Disordered" evidence="2">
    <location>
        <begin position="714"/>
        <end position="742"/>
    </location>
</feature>
<dbReference type="InterPro" id="IPR001357">
    <property type="entry name" value="BRCT_dom"/>
</dbReference>
<keyword evidence="5" id="KW-1185">Reference proteome</keyword>
<evidence type="ECO:0000313" key="5">
    <source>
        <dbReference type="Proteomes" id="UP000053558"/>
    </source>
</evidence>
<feature type="region of interest" description="Disordered" evidence="2">
    <location>
        <begin position="357"/>
        <end position="417"/>
    </location>
</feature>
<feature type="domain" description="BRCT" evidence="3">
    <location>
        <begin position="51"/>
        <end position="122"/>
    </location>
</feature>
<feature type="compositionally biased region" description="Basic residues" evidence="2">
    <location>
        <begin position="1064"/>
        <end position="1073"/>
    </location>
</feature>
<dbReference type="GeneID" id="19199451"/>
<accession>A0A5M3MXI1</accession>
<feature type="compositionally biased region" description="Polar residues" evidence="2">
    <location>
        <begin position="971"/>
        <end position="982"/>
    </location>
</feature>
<evidence type="ECO:0000313" key="4">
    <source>
        <dbReference type="EMBL" id="EIW83796.1"/>
    </source>
</evidence>
<feature type="domain" description="BRCT" evidence="3">
    <location>
        <begin position="142"/>
        <end position="252"/>
    </location>
</feature>
<evidence type="ECO:0000256" key="2">
    <source>
        <dbReference type="SAM" id="MobiDB-lite"/>
    </source>
</evidence>
<dbReference type="Proteomes" id="UP000053558">
    <property type="component" value="Unassembled WGS sequence"/>
</dbReference>
<feature type="domain" description="BRCT" evidence="3">
    <location>
        <begin position="500"/>
        <end position="588"/>
    </location>
</feature>
<dbReference type="KEGG" id="cput:CONPUDRAFT_119192"/>
<comment type="caution">
    <text evidence="4">The sequence shown here is derived from an EMBL/GenBank/DDBJ whole genome shotgun (WGS) entry which is preliminary data.</text>
</comment>
<dbReference type="PANTHER" id="PTHR13561:SF20">
    <property type="entry name" value="DNA TOPOISOMERASE 2-BINDING PROTEIN 1"/>
    <property type="match status" value="1"/>
</dbReference>
<feature type="compositionally biased region" description="Polar residues" evidence="2">
    <location>
        <begin position="309"/>
        <end position="318"/>
    </location>
</feature>
<name>A0A5M3MXI1_CONPW</name>
<proteinExistence type="predicted"/>
<feature type="region of interest" description="Disordered" evidence="2">
    <location>
        <begin position="252"/>
        <end position="338"/>
    </location>
</feature>
<evidence type="ECO:0000259" key="3">
    <source>
        <dbReference type="PROSITE" id="PS50172"/>
    </source>
</evidence>
<feature type="compositionally biased region" description="Gly residues" evidence="2">
    <location>
        <begin position="1038"/>
        <end position="1052"/>
    </location>
</feature>
<dbReference type="GO" id="GO:0007095">
    <property type="term" value="P:mitotic G2 DNA damage checkpoint signaling"/>
    <property type="evidence" value="ECO:0007669"/>
    <property type="project" value="TreeGrafter"/>
</dbReference>
<dbReference type="GO" id="GO:0006270">
    <property type="term" value="P:DNA replication initiation"/>
    <property type="evidence" value="ECO:0007669"/>
    <property type="project" value="TreeGrafter"/>
</dbReference>
<feature type="region of interest" description="Disordered" evidence="2">
    <location>
        <begin position="755"/>
        <end position="785"/>
    </location>
</feature>
<evidence type="ECO:0000256" key="1">
    <source>
        <dbReference type="ARBA" id="ARBA00022737"/>
    </source>
</evidence>
<dbReference type="SUPFAM" id="SSF52113">
    <property type="entry name" value="BRCT domain"/>
    <property type="match status" value="3"/>
</dbReference>
<organism evidence="4 5">
    <name type="scientific">Coniophora puteana (strain RWD-64-598)</name>
    <name type="common">Brown rot fungus</name>
    <dbReference type="NCBI Taxonomy" id="741705"/>
    <lineage>
        <taxon>Eukaryota</taxon>
        <taxon>Fungi</taxon>
        <taxon>Dikarya</taxon>
        <taxon>Basidiomycota</taxon>
        <taxon>Agaricomycotina</taxon>
        <taxon>Agaricomycetes</taxon>
        <taxon>Agaricomycetidae</taxon>
        <taxon>Boletales</taxon>
        <taxon>Coniophorineae</taxon>
        <taxon>Coniophoraceae</taxon>
        <taxon>Coniophora</taxon>
    </lineage>
</organism>
<dbReference type="SMART" id="SM00292">
    <property type="entry name" value="BRCT"/>
    <property type="match status" value="3"/>
</dbReference>
<dbReference type="Pfam" id="PF12738">
    <property type="entry name" value="PTCB-BRCT"/>
    <property type="match status" value="2"/>
</dbReference>
<dbReference type="RefSeq" id="XP_007765691.1">
    <property type="nucleotide sequence ID" value="XM_007767501.1"/>
</dbReference>
<keyword evidence="1" id="KW-0677">Repeat</keyword>
<feature type="region of interest" description="Disordered" evidence="2">
    <location>
        <begin position="1"/>
        <end position="41"/>
    </location>
</feature>
<feature type="compositionally biased region" description="Gly residues" evidence="2">
    <location>
        <begin position="953"/>
        <end position="963"/>
    </location>
</feature>
<dbReference type="PANTHER" id="PTHR13561">
    <property type="entry name" value="DNA REPLICATION REGULATOR DPB11-RELATED"/>
    <property type="match status" value="1"/>
</dbReference>
<dbReference type="AlphaFoldDB" id="A0A5M3MXI1"/>
<feature type="region of interest" description="Disordered" evidence="2">
    <location>
        <begin position="800"/>
        <end position="912"/>
    </location>
</feature>
<feature type="compositionally biased region" description="Low complexity" evidence="2">
    <location>
        <begin position="869"/>
        <end position="878"/>
    </location>
</feature>
<dbReference type="InterPro" id="IPR059215">
    <property type="entry name" value="BRCT2_TopBP1-like"/>
</dbReference>
<dbReference type="Pfam" id="PF00533">
    <property type="entry name" value="BRCT"/>
    <property type="match status" value="1"/>
</dbReference>
<feature type="compositionally biased region" description="Pro residues" evidence="2">
    <location>
        <begin position="858"/>
        <end position="868"/>
    </location>
</feature>
<dbReference type="InterPro" id="IPR036420">
    <property type="entry name" value="BRCT_dom_sf"/>
</dbReference>
<dbReference type="CDD" id="cd17731">
    <property type="entry name" value="BRCT_TopBP1_rpt2_like"/>
    <property type="match status" value="1"/>
</dbReference>
<dbReference type="Gene3D" id="3.40.50.10190">
    <property type="entry name" value="BRCT domain"/>
    <property type="match status" value="4"/>
</dbReference>
<dbReference type="EMBL" id="JH711575">
    <property type="protein sequence ID" value="EIW83796.1"/>
    <property type="molecule type" value="Genomic_DNA"/>
</dbReference>
<feature type="domain" description="BRCT" evidence="3">
    <location>
        <begin position="619"/>
        <end position="669"/>
    </location>
</feature>
<gene>
    <name evidence="4" type="ORF">CONPUDRAFT_119192</name>
</gene>
<sequence>MRRGNKSHKVPNVKLRPAQPAPKHATARPGPDMEPSSDTEFSAPAASMVDLCPRPFTGFTLCATGNMDKATVFKQAFELGASSTPDFTDRVTHLIASSHGGAKYTCALERKIPIMSPEWIAEAHAIWLRGDDVDVEQVTRGHRLPVFSDCVVCVTGIDDISRRTEINALVTRCGGTYVKAIERPVRVTHLLCGDDFNDGEEGGRGDDGRTDKMRYAEKFNLRGEANIHIIWEEWVWDCVEFGGRFDERRYSVSRTAKPKERRTCEEPTMSYPVEDTAPPGTNPTAGGASSRHGSRTISRQPTRRISGEGVTTANSKHSNGADEEEDEPASKREPSHPAARLQLWEQLLKPRGFVMDGGQLIKSPERSQPSRRAIDGQDPPASDEDMPSTLSKPAKKRPVQRRATLREPVQSKDAHGATSVLAGLRRADSFAPESAGGAPGAARRMPFGRAATVTSVAGDRPGPADAEGSRMAEGRMELDERPGVIVEEPEPVEGGGGGGAPKALFVGRRFRLLGEASTPAVRSAIQSHGGVVLEDKRVEVDYIVVRLTSGKKLYDLAPPSLRHKFRTECWLEHSVFLERICEPHENLSFQPIQVECPVKGSESVDVSLSGLDQAELCWVRRLMRVLGISLGQTFSRRTTHLVCPSANGAKYDKALEWNIPVVNLSWLEDAARLGTVPHNLEAYSVQPAGEMAIVADKGKAKVSVNEDVQMVDITNNNEPQHVSMPRKKPPLRPGRVPTLPSIDADIPTAARFPNAQSAGSSFFGQPKGLLAPPSQASPTPAHEAAGALAPLPRHNSASSSLEYLPVPLPHAPRASGRLPPSDFPSSSPPPVPASDDADADLLGAPSSPPTELGGLEDMPPPSSPPAPERVPSSRSPSPMKLPSQVRARIQRGGKGDARMLSASPQKDNIRATRDGEADMLALKESITSMLGKRQGSMLSMTDDEDELNLGYGPATGQGAGAGGRRGKRVRPSTTRSKLASRQVSKETFGGAPVQSVQAHVDPEAYAEMMGVQSTEESMRVTYEDPRQHEERLRIMNLLGGGDADAASGGGGESSKSESQMSTRSRTKRGAARG</sequence>
<feature type="region of interest" description="Disordered" evidence="2">
    <location>
        <begin position="1037"/>
        <end position="1073"/>
    </location>
</feature>
<feature type="compositionally biased region" description="Basic residues" evidence="2">
    <location>
        <begin position="1"/>
        <end position="11"/>
    </location>
</feature>
<protein>
    <recommendedName>
        <fullName evidence="3">BRCT domain-containing protein</fullName>
    </recommendedName>
</protein>
<dbReference type="OMA" id="LKPRGFE"/>
<dbReference type="OrthoDB" id="251770at2759"/>
<dbReference type="PROSITE" id="PS50172">
    <property type="entry name" value="BRCT"/>
    <property type="match status" value="4"/>
</dbReference>